<dbReference type="RefSeq" id="WP_114510284.1">
    <property type="nucleotide sequence ID" value="NZ_QPMK01000004.1"/>
</dbReference>
<dbReference type="Pfam" id="PF00483">
    <property type="entry name" value="NTP_transferase"/>
    <property type="match status" value="1"/>
</dbReference>
<evidence type="ECO:0000256" key="7">
    <source>
        <dbReference type="ARBA" id="ARBA00031959"/>
    </source>
</evidence>
<evidence type="ECO:0000313" key="12">
    <source>
        <dbReference type="Proteomes" id="UP000253977"/>
    </source>
</evidence>
<dbReference type="EC" id="2.7.7.9" evidence="2"/>
<dbReference type="SUPFAM" id="SSF53448">
    <property type="entry name" value="Nucleotide-diphospho-sugar transferases"/>
    <property type="match status" value="1"/>
</dbReference>
<evidence type="ECO:0000256" key="1">
    <source>
        <dbReference type="ARBA" id="ARBA00006890"/>
    </source>
</evidence>
<keyword evidence="12" id="KW-1185">Reference proteome</keyword>
<dbReference type="EMBL" id="QPMK01000004">
    <property type="protein sequence ID" value="RDD66738.1"/>
    <property type="molecule type" value="Genomic_DNA"/>
</dbReference>
<sequence>MDPKSSSPRKPVRTAIFPVAGLGTRFLPATKATPKELLPVLDRPLIQFAIDEARAAGIERMIFVSHPSKSAIERYVREDEELDEALRAKGKDALADNLSDNALSDGEADVRFVMQHEPLGLGHAVLCAAEDVLDGPVAVILPDDLILGEPGCLSEMIAAYESGANGHMVATMQVADDAVKSYGILSVTGRDGQVLMADGMVEKPDPADAPSRQAVVGRYVLDGSIFEELKTQEPGAGGEIQLTDAIARGAERVGLCGFRFSGTRFDCGSKDGMLAAILAYAGEKPEYQQVLGNSADTLLAAE</sequence>
<evidence type="ECO:0000256" key="3">
    <source>
        <dbReference type="ARBA" id="ARBA00019048"/>
    </source>
</evidence>
<evidence type="ECO:0000256" key="5">
    <source>
        <dbReference type="ARBA" id="ARBA00022695"/>
    </source>
</evidence>
<name>A0A369TNA6_9RHOB</name>
<keyword evidence="5 11" id="KW-0548">Nucleotidyltransferase</keyword>
<feature type="domain" description="Nucleotidyl transferase" evidence="10">
    <location>
        <begin position="20"/>
        <end position="278"/>
    </location>
</feature>
<dbReference type="AlphaFoldDB" id="A0A369TNA6"/>
<dbReference type="InterPro" id="IPR005835">
    <property type="entry name" value="NTP_transferase_dom"/>
</dbReference>
<dbReference type="GO" id="GO:0006011">
    <property type="term" value="P:UDP-alpha-D-glucose metabolic process"/>
    <property type="evidence" value="ECO:0007669"/>
    <property type="project" value="InterPro"/>
</dbReference>
<evidence type="ECO:0000256" key="2">
    <source>
        <dbReference type="ARBA" id="ARBA00012415"/>
    </source>
</evidence>
<accession>A0A369TNA6</accession>
<dbReference type="CDD" id="cd02541">
    <property type="entry name" value="UGPase_prokaryotic"/>
    <property type="match status" value="1"/>
</dbReference>
<keyword evidence="4 11" id="KW-0808">Transferase</keyword>
<dbReference type="OrthoDB" id="9803306at2"/>
<dbReference type="InterPro" id="IPR005771">
    <property type="entry name" value="GalU_uridylyltTrfase_bac/arc"/>
</dbReference>
<reference evidence="11 12" key="1">
    <citation type="submission" date="2018-07" db="EMBL/GenBank/DDBJ databases">
        <title>Thalassococcus profundi sp. nov., a marine bacterium isolated from deep seawater of Okinawa Trough.</title>
        <authorList>
            <person name="Yu M."/>
        </authorList>
    </citation>
    <scope>NUCLEOTIDE SEQUENCE [LARGE SCALE GENOMIC DNA]</scope>
    <source>
        <strain evidence="11 12">WRAS1</strain>
    </source>
</reference>
<evidence type="ECO:0000256" key="4">
    <source>
        <dbReference type="ARBA" id="ARBA00022679"/>
    </source>
</evidence>
<evidence type="ECO:0000256" key="8">
    <source>
        <dbReference type="ARBA" id="ARBA00032341"/>
    </source>
</evidence>
<evidence type="ECO:0000256" key="9">
    <source>
        <dbReference type="ARBA" id="ARBA00048128"/>
    </source>
</evidence>
<dbReference type="PANTHER" id="PTHR43197">
    <property type="entry name" value="UTP--GLUCOSE-1-PHOSPHATE URIDYLYLTRANSFERASE"/>
    <property type="match status" value="1"/>
</dbReference>
<dbReference type="Proteomes" id="UP000253977">
    <property type="component" value="Unassembled WGS sequence"/>
</dbReference>
<dbReference type="PANTHER" id="PTHR43197:SF1">
    <property type="entry name" value="UTP--GLUCOSE-1-PHOSPHATE URIDYLYLTRANSFERASE"/>
    <property type="match status" value="1"/>
</dbReference>
<dbReference type="InterPro" id="IPR029044">
    <property type="entry name" value="Nucleotide-diphossugar_trans"/>
</dbReference>
<organism evidence="11 12">
    <name type="scientific">Thalassococcus profundi</name>
    <dbReference type="NCBI Taxonomy" id="2282382"/>
    <lineage>
        <taxon>Bacteria</taxon>
        <taxon>Pseudomonadati</taxon>
        <taxon>Pseudomonadota</taxon>
        <taxon>Alphaproteobacteria</taxon>
        <taxon>Rhodobacterales</taxon>
        <taxon>Roseobacteraceae</taxon>
        <taxon>Thalassococcus</taxon>
    </lineage>
</organism>
<protein>
    <recommendedName>
        <fullName evidence="3">UTP--glucose-1-phosphate uridylyltransferase</fullName>
        <ecNumber evidence="2">2.7.7.9</ecNumber>
    </recommendedName>
    <alternativeName>
        <fullName evidence="6">Alpha-D-glucosyl-1-phosphate uridylyltransferase</fullName>
    </alternativeName>
    <alternativeName>
        <fullName evidence="7">UDP-glucose pyrophosphorylase</fullName>
    </alternativeName>
    <alternativeName>
        <fullName evidence="8">Uridine diphosphoglucose pyrophosphorylase</fullName>
    </alternativeName>
</protein>
<comment type="caution">
    <text evidence="11">The sequence shown here is derived from an EMBL/GenBank/DDBJ whole genome shotgun (WGS) entry which is preliminary data.</text>
</comment>
<evidence type="ECO:0000256" key="6">
    <source>
        <dbReference type="ARBA" id="ARBA00031455"/>
    </source>
</evidence>
<comment type="similarity">
    <text evidence="1">Belongs to the UDPGP type 2 family.</text>
</comment>
<evidence type="ECO:0000259" key="10">
    <source>
        <dbReference type="Pfam" id="PF00483"/>
    </source>
</evidence>
<proteinExistence type="inferred from homology"/>
<dbReference type="Gene3D" id="3.90.550.10">
    <property type="entry name" value="Spore Coat Polysaccharide Biosynthesis Protein SpsA, Chain A"/>
    <property type="match status" value="1"/>
</dbReference>
<dbReference type="GO" id="GO:0003983">
    <property type="term" value="F:UTP:glucose-1-phosphate uridylyltransferase activity"/>
    <property type="evidence" value="ECO:0007669"/>
    <property type="project" value="UniProtKB-EC"/>
</dbReference>
<comment type="catalytic activity">
    <reaction evidence="9">
        <text>alpha-D-glucose 1-phosphate + UTP + H(+) = UDP-alpha-D-glucose + diphosphate</text>
        <dbReference type="Rhea" id="RHEA:19889"/>
        <dbReference type="ChEBI" id="CHEBI:15378"/>
        <dbReference type="ChEBI" id="CHEBI:33019"/>
        <dbReference type="ChEBI" id="CHEBI:46398"/>
        <dbReference type="ChEBI" id="CHEBI:58601"/>
        <dbReference type="ChEBI" id="CHEBI:58885"/>
        <dbReference type="EC" id="2.7.7.9"/>
    </reaction>
</comment>
<gene>
    <name evidence="11" type="ORF">DU478_07225</name>
</gene>
<evidence type="ECO:0000313" key="11">
    <source>
        <dbReference type="EMBL" id="RDD66738.1"/>
    </source>
</evidence>